<evidence type="ECO:0000313" key="1">
    <source>
        <dbReference type="EMBL" id="MFD1605264.1"/>
    </source>
</evidence>
<dbReference type="InterPro" id="IPR027417">
    <property type="entry name" value="P-loop_NTPase"/>
</dbReference>
<evidence type="ECO:0000313" key="2">
    <source>
        <dbReference type="Proteomes" id="UP001597138"/>
    </source>
</evidence>
<dbReference type="Proteomes" id="UP001597138">
    <property type="component" value="Unassembled WGS sequence"/>
</dbReference>
<name>A0ABW4HI67_9FLAO</name>
<dbReference type="SUPFAM" id="SSF52540">
    <property type="entry name" value="P-loop containing nucleoside triphosphate hydrolases"/>
    <property type="match status" value="1"/>
</dbReference>
<reference evidence="2" key="1">
    <citation type="journal article" date="2019" name="Int. J. Syst. Evol. Microbiol.">
        <title>The Global Catalogue of Microorganisms (GCM) 10K type strain sequencing project: providing services to taxonomists for standard genome sequencing and annotation.</title>
        <authorList>
            <consortium name="The Broad Institute Genomics Platform"/>
            <consortium name="The Broad Institute Genome Sequencing Center for Infectious Disease"/>
            <person name="Wu L."/>
            <person name="Ma J."/>
        </authorList>
    </citation>
    <scope>NUCLEOTIDE SEQUENCE [LARGE SCALE GENOMIC DNA]</scope>
    <source>
        <strain evidence="2">CCUG 70865</strain>
    </source>
</reference>
<keyword evidence="2" id="KW-1185">Reference proteome</keyword>
<evidence type="ECO:0008006" key="3">
    <source>
        <dbReference type="Google" id="ProtNLM"/>
    </source>
</evidence>
<sequence>MKTNEVFISGGFPVNTYNPRPELKLEDKLVDYLETGHKLISITGPTKCGKTVLSTRVIPEESCVFVDGGAIRTEIEFWEFVAMDLQIDVETVTTQTKSKSAEKSGEISGEIGKIFVKLGSKVADKDVQTDTQSSSTTKVTLLKSIVLKTLVERNVVLLIDDFHYMNPDLQQSIVRAIKQPIFKGLKAVILAVPHRAFDSVKVESEMTGRVSQLSIPLWEINELEEIANLGFKKLNVSCEPTIITHLANESYGSPHLMQEFCSRICKINGIEESKEEVQTIKKPNYKEFFNQVVNTITSKIAFERLAAGPKIKGQERIQRKLGSGETADIYVVILHAIAETGPKTVITYDELRNSVKKVLADDMPSGGQISRVLSEMDKIAKSLPGQPVIDWGKDEDPKLYIADPFFAFYLKWSLKVN</sequence>
<proteinExistence type="predicted"/>
<organism evidence="1 2">
    <name type="scientific">Flavobacterium artemisiae</name>
    <dbReference type="NCBI Taxonomy" id="2126556"/>
    <lineage>
        <taxon>Bacteria</taxon>
        <taxon>Pseudomonadati</taxon>
        <taxon>Bacteroidota</taxon>
        <taxon>Flavobacteriia</taxon>
        <taxon>Flavobacteriales</taxon>
        <taxon>Flavobacteriaceae</taxon>
        <taxon>Flavobacterium</taxon>
    </lineage>
</organism>
<comment type="caution">
    <text evidence="1">The sequence shown here is derived from an EMBL/GenBank/DDBJ whole genome shotgun (WGS) entry which is preliminary data.</text>
</comment>
<dbReference type="RefSeq" id="WP_379813066.1">
    <property type="nucleotide sequence ID" value="NZ_JBHUDZ010000018.1"/>
</dbReference>
<gene>
    <name evidence="1" type="ORF">ACFSC2_21185</name>
</gene>
<protein>
    <recommendedName>
        <fullName evidence="3">ATP-binding protein</fullName>
    </recommendedName>
</protein>
<dbReference type="Gene3D" id="3.40.50.300">
    <property type="entry name" value="P-loop containing nucleotide triphosphate hydrolases"/>
    <property type="match status" value="1"/>
</dbReference>
<accession>A0ABW4HI67</accession>
<dbReference type="EMBL" id="JBHUDZ010000018">
    <property type="protein sequence ID" value="MFD1605264.1"/>
    <property type="molecule type" value="Genomic_DNA"/>
</dbReference>